<evidence type="ECO:0000256" key="9">
    <source>
        <dbReference type="SAM" id="SignalP"/>
    </source>
</evidence>
<evidence type="ECO:0000256" key="7">
    <source>
        <dbReference type="PROSITE-ProRule" id="PRU00557"/>
    </source>
</evidence>
<proteinExistence type="predicted"/>
<evidence type="ECO:0000256" key="2">
    <source>
        <dbReference type="ARBA" id="ARBA00022525"/>
    </source>
</evidence>
<dbReference type="Gene3D" id="1.25.10.20">
    <property type="entry name" value="Vitellinogen, superhelical"/>
    <property type="match status" value="1"/>
</dbReference>
<dbReference type="PROSITE" id="PS51233">
    <property type="entry name" value="VWFD"/>
    <property type="match status" value="1"/>
</dbReference>
<dbReference type="EMBL" id="JBICBT010000305">
    <property type="protein sequence ID" value="KAL3117866.1"/>
    <property type="molecule type" value="Genomic_DNA"/>
</dbReference>
<evidence type="ECO:0000259" key="11">
    <source>
        <dbReference type="PROSITE" id="PS51233"/>
    </source>
</evidence>
<evidence type="ECO:0000259" key="10">
    <source>
        <dbReference type="PROSITE" id="PS51211"/>
    </source>
</evidence>
<dbReference type="InterPro" id="IPR001846">
    <property type="entry name" value="VWF_type-D"/>
</dbReference>
<accession>A0ABD2LRW9</accession>
<keyword evidence="3 9" id="KW-0732">Signal</keyword>
<dbReference type="InterPro" id="IPR015816">
    <property type="entry name" value="Vitellinogen_b-sht_N"/>
</dbReference>
<keyword evidence="6" id="KW-0325">Glycoprotein</keyword>
<reference evidence="12 13" key="1">
    <citation type="submission" date="2024-10" db="EMBL/GenBank/DDBJ databases">
        <authorList>
            <person name="Kim D."/>
        </authorList>
    </citation>
    <scope>NUCLEOTIDE SEQUENCE [LARGE SCALE GENOMIC DNA]</scope>
    <source>
        <strain evidence="12">BH-2024</strain>
    </source>
</reference>
<dbReference type="SMART" id="SM00638">
    <property type="entry name" value="LPD_N"/>
    <property type="match status" value="1"/>
</dbReference>
<organism evidence="12 13">
    <name type="scientific">Heterodera trifolii</name>
    <dbReference type="NCBI Taxonomy" id="157864"/>
    <lineage>
        <taxon>Eukaryota</taxon>
        <taxon>Metazoa</taxon>
        <taxon>Ecdysozoa</taxon>
        <taxon>Nematoda</taxon>
        <taxon>Chromadorea</taxon>
        <taxon>Rhabditida</taxon>
        <taxon>Tylenchina</taxon>
        <taxon>Tylenchomorpha</taxon>
        <taxon>Tylenchoidea</taxon>
        <taxon>Heteroderidae</taxon>
        <taxon>Heteroderinae</taxon>
        <taxon>Heterodera</taxon>
    </lineage>
</organism>
<comment type="caution">
    <text evidence="12">The sequence shown here is derived from an EMBL/GenBank/DDBJ whole genome shotgun (WGS) entry which is preliminary data.</text>
</comment>
<feature type="region of interest" description="Disordered" evidence="8">
    <location>
        <begin position="280"/>
        <end position="305"/>
    </location>
</feature>
<feature type="domain" description="VWFD" evidence="11">
    <location>
        <begin position="1516"/>
        <end position="1712"/>
    </location>
</feature>
<dbReference type="SMART" id="SM00216">
    <property type="entry name" value="VWD"/>
    <property type="match status" value="1"/>
</dbReference>
<gene>
    <name evidence="12" type="ORF">niasHT_006298</name>
</gene>
<dbReference type="Gene3D" id="2.20.80.10">
    <property type="entry name" value="Lipovitellin-phosvitin complex, chain A, domain 4"/>
    <property type="match status" value="1"/>
</dbReference>
<feature type="compositionally biased region" description="Polar residues" evidence="8">
    <location>
        <begin position="280"/>
        <end position="299"/>
    </location>
</feature>
<evidence type="ECO:0000256" key="6">
    <source>
        <dbReference type="ARBA" id="ARBA00023180"/>
    </source>
</evidence>
<evidence type="ECO:0000256" key="5">
    <source>
        <dbReference type="ARBA" id="ARBA00023157"/>
    </source>
</evidence>
<keyword evidence="4" id="KW-0758">Storage protein</keyword>
<dbReference type="GO" id="GO:0005576">
    <property type="term" value="C:extracellular region"/>
    <property type="evidence" value="ECO:0007669"/>
    <property type="project" value="UniProtKB-SubCell"/>
</dbReference>
<feature type="signal peptide" evidence="9">
    <location>
        <begin position="1"/>
        <end position="19"/>
    </location>
</feature>
<dbReference type="FunFam" id="1.25.10.20:FF:000003">
    <property type="entry name" value="Vitellogenin C"/>
    <property type="match status" value="1"/>
</dbReference>
<dbReference type="SUPFAM" id="SSF56968">
    <property type="entry name" value="Lipovitellin-phosvitin complex, beta-sheet shell regions"/>
    <property type="match status" value="2"/>
</dbReference>
<dbReference type="InterPro" id="IPR001747">
    <property type="entry name" value="Vitellogenin_N"/>
</dbReference>
<evidence type="ECO:0000256" key="3">
    <source>
        <dbReference type="ARBA" id="ARBA00022729"/>
    </source>
</evidence>
<feature type="disulfide bond" evidence="7">
    <location>
        <begin position="268"/>
        <end position="271"/>
    </location>
</feature>
<comment type="subcellular location">
    <subcellularLocation>
        <location evidence="1">Secreted</location>
    </subcellularLocation>
</comment>
<dbReference type="Proteomes" id="UP001620626">
    <property type="component" value="Unassembled WGS sequence"/>
</dbReference>
<dbReference type="Pfam" id="PF01347">
    <property type="entry name" value="Vitellogenin_N"/>
    <property type="match status" value="2"/>
</dbReference>
<feature type="domain" description="Vitellogenin" evidence="10">
    <location>
        <begin position="48"/>
        <end position="809"/>
    </location>
</feature>
<evidence type="ECO:0000256" key="1">
    <source>
        <dbReference type="ARBA" id="ARBA00004613"/>
    </source>
</evidence>
<comment type="caution">
    <text evidence="7">Lacks conserved residue(s) required for the propagation of feature annotation.</text>
</comment>
<name>A0ABD2LRW9_9BILA</name>
<keyword evidence="5 7" id="KW-1015">Disulfide bond</keyword>
<dbReference type="InterPro" id="IPR050733">
    <property type="entry name" value="Vitellogenin/Apolipophorin"/>
</dbReference>
<dbReference type="InterPro" id="IPR015819">
    <property type="entry name" value="Lipid_transp_b-sht_shell"/>
</dbReference>
<feature type="disulfide bond" evidence="7">
    <location>
        <begin position="223"/>
        <end position="249"/>
    </location>
</feature>
<sequence>MRTFALLALVAAILCLSAGRRTFPNTSPRVGFLNFGTRNSPNSAIKPFHQKNTEYTFIYNAQIASGLQSEENAANPQQKAVTRIQCLAKIQFASERHGQLQLEECQAGQQNEQMSEAQEVQPMELFEQTPIPSQTKLQLHKPCQFTSADGVIERVQCQEDETEWTKNFKKSVLNIIQLNLKRNNAQGLSRNDERQQNTAEEEAWQTKQGKSFTIQEITLEGACQTTYTINRAWSGQQFNVTKTINFKKCQKIADVANGFQTDPPQAQCAQCQQYWAQQQNGQNLRQSDSEMDNAQNGEQNPCAKCDPKEVKEHELDRSTVIRCQIHGEPTKQYALHSCEMRSQYLYRNSKSAVGNYGAAMQTIVAATLHAMDSKHTYQQIPAMSASTEETLMYSNSKEVDEKRFYRNGDDDFGTDGKGSPFAQVPKVQQAQQALIKLVQNLQDKLKGIDQQAPVQQQRLVEMLRMCTQQELNQVERQCPGNTAQQKEQCKQMFVNGLAECGTKNCVAELAKRIKNKQVSQANAVKALLALTQLPAPSDNILEEMEQLCSSEPVESQPTTKQSCWLTFGALVNEVCQHKTEKNAEECAGETANCVQSGFFKKGQCPMDKKQKYKEAMLAVYQNSGCIYDKIVALSALGNAGMDNSLKELENIIKDPREPRVVRVMAIHATRRLQVNAPWEVKSVLMPVFLNTREQPHVRIAAFANLMNENGQPEPHVVDQLMYTIANEPNKEVQAYAYRTMKSMAKSQKPNEKQIAKHIRSALKMANVDEQQLRSSGKWEFSLFNAEEREGVFVSLAQAVSTRSALPAYAHAQLDSHFNDQYQLGNVKVFMLQQEVEKWYGNMANRFIKQQQQSQHTRGQRRSQPNSEKLNDIYKALGIKSRRSFFGTDEDDSSEIGKYQQNVQPFAMLSLRSNNVDKAFIALDEHLMEEQTRRILNGQEKADWALLLGQGKQLNMAIVQNLNEKEAKIPTSVGVQLRILNSMPILANIEGQMKIKAESASLMSPLGIQFDVNALASARLSQIQKMELWTPFASSGVESVRSAQVNLPLQAELNANSDQGISLKANLPKQKTQLASVHSLPITFTAKVDQNTKLVREPRQIVTIHDPKLERQQYELNSVQGQKNLAMPLHFRGHYHWPAEPTSYQQFAQLLLATENAVNIHYQPSRESPREAIFRVTGQHFEQLAQNEQPDAQLRNFFSEKFANAYSCEDEQCQQRGDCEQCEQIEQQQREDAQELEDQQMRQQSLHSFISAYKPRQQYKHSLKMVAQTNGGAKDAKAQGDIQAMCDEQTAYCKVLVKVERPPIGNENQKWMLNAQAHVLMPETAASVEQLQTQPKQLKQFIAQAKAQWGPQGQQTQQVNIRVHGAQAHTQQVRAVLQQQQGNQLISAQHLRNMQRRSAFLNKFQIEAIYSLKANAQNAINRVLELFKSAYFWNTKSQLMSGQSAQKDGKIAATILIDPVIQKSANITIRTPAQQLRMEQIEVPYKVRPFALIRQRSAQQTHSLAQLFHQFSIKYRPQCTVDGRKVNTFDDLIYTAPLSSNCYSVVAKDCGSDQPQFVVLMKKVAQQQQQTNKRAQNAANAAKVLKVITPDQQIECHPKTNAAGIPSQLICKVNGQQVTGDEQCQDSSSCVQFNNKQQDDVTIQTEAIAVRFNGRKAWLKVSQAYKNTQCGLCGHYDDSDDQGEELRMANGQRASDLAEFHRSYALEDAEECSQQAMNNFYSEQQQQNSEQDTFHGQFNQFENEDEADDEQQQQSENDEWQNEQFNGQFEEQNDGQVTDGGNPFEGIFNDQQQQQKCCCCCDDDEDEEGTNEQSQCRQNCQNGGECQEKCNKNDQKQCRKSSLPQPQQQQNCKGSDDEQCKGICNDGDEACAEQQQQQQWKAVWPILKTKTHEQNHAVCFSTRPVKHCPPDAYPYNPMNGYEQQQPKTKKVSFVCMERAEPETRRLLRLLRRGQRVVDVTARGSSFMENVNEPHQCWRRRY</sequence>
<evidence type="ECO:0008006" key="14">
    <source>
        <dbReference type="Google" id="ProtNLM"/>
    </source>
</evidence>
<evidence type="ECO:0000256" key="8">
    <source>
        <dbReference type="SAM" id="MobiDB-lite"/>
    </source>
</evidence>
<dbReference type="Pfam" id="PF09172">
    <property type="entry name" value="Vit_open_b-sht"/>
    <property type="match status" value="1"/>
</dbReference>
<dbReference type="SMART" id="SM01169">
    <property type="entry name" value="DUF1943"/>
    <property type="match status" value="1"/>
</dbReference>
<feature type="chain" id="PRO_5044842209" description="Vitellogenin" evidence="9">
    <location>
        <begin position="20"/>
        <end position="1980"/>
    </location>
</feature>
<dbReference type="InterPro" id="IPR015255">
    <property type="entry name" value="Vitellinogen_open_b-sht"/>
</dbReference>
<dbReference type="PROSITE" id="PS51211">
    <property type="entry name" value="VITELLOGENIN"/>
    <property type="match status" value="1"/>
</dbReference>
<evidence type="ECO:0000313" key="12">
    <source>
        <dbReference type="EMBL" id="KAL3117866.1"/>
    </source>
</evidence>
<dbReference type="SUPFAM" id="SSF48431">
    <property type="entry name" value="Lipovitellin-phosvitin complex, superhelical domain"/>
    <property type="match status" value="1"/>
</dbReference>
<keyword evidence="2" id="KW-0964">Secreted</keyword>
<dbReference type="InterPro" id="IPR011030">
    <property type="entry name" value="Lipovitellin_superhlx_dom"/>
</dbReference>
<protein>
    <recommendedName>
        <fullName evidence="14">Vitellogenin</fullName>
    </recommendedName>
</protein>
<dbReference type="Pfam" id="PF00094">
    <property type="entry name" value="VWD"/>
    <property type="match status" value="1"/>
</dbReference>
<dbReference type="Gene3D" id="2.30.230.10">
    <property type="entry name" value="Lipovitellin, beta-sheet shell regions, chain A"/>
    <property type="match status" value="1"/>
</dbReference>
<dbReference type="PANTHER" id="PTHR23345">
    <property type="entry name" value="VITELLOGENIN-RELATED"/>
    <property type="match status" value="1"/>
</dbReference>
<evidence type="ECO:0000256" key="4">
    <source>
        <dbReference type="ARBA" id="ARBA00022761"/>
    </source>
</evidence>
<keyword evidence="13" id="KW-1185">Reference proteome</keyword>
<dbReference type="PANTHER" id="PTHR23345:SF15">
    <property type="entry name" value="VITELLOGENIN 1-RELATED"/>
    <property type="match status" value="1"/>
</dbReference>
<evidence type="ECO:0000313" key="13">
    <source>
        <dbReference type="Proteomes" id="UP001620626"/>
    </source>
</evidence>
<dbReference type="GO" id="GO:0045735">
    <property type="term" value="F:nutrient reservoir activity"/>
    <property type="evidence" value="ECO:0007669"/>
    <property type="project" value="UniProtKB-KW"/>
</dbReference>